<name>A0A251SXM5_HELAN</name>
<dbReference type="Proteomes" id="UP000215914">
    <property type="component" value="Chromosome 13"/>
</dbReference>
<sequence length="71" mass="8483">MALDIKIDIKRVPNKKTMVAGIGILWFVRSIEVFVICRCEEQVKERFLWKNDYLLICKFLKKRVQLELIIS</sequence>
<dbReference type="EMBL" id="CM007902">
    <property type="protein sequence ID" value="OTG03590.1"/>
    <property type="molecule type" value="Genomic_DNA"/>
</dbReference>
<keyword evidence="2" id="KW-1185">Reference proteome</keyword>
<protein>
    <submittedName>
        <fullName evidence="1">Uncharacterized protein</fullName>
    </submittedName>
</protein>
<evidence type="ECO:0000313" key="1">
    <source>
        <dbReference type="EMBL" id="OTG03590.1"/>
    </source>
</evidence>
<accession>A0A251SXM5</accession>
<dbReference type="AlphaFoldDB" id="A0A251SXM5"/>
<reference evidence="2" key="1">
    <citation type="journal article" date="2017" name="Nature">
        <title>The sunflower genome provides insights into oil metabolism, flowering and Asterid evolution.</title>
        <authorList>
            <person name="Badouin H."/>
            <person name="Gouzy J."/>
            <person name="Grassa C.J."/>
            <person name="Murat F."/>
            <person name="Staton S.E."/>
            <person name="Cottret L."/>
            <person name="Lelandais-Briere C."/>
            <person name="Owens G.L."/>
            <person name="Carrere S."/>
            <person name="Mayjonade B."/>
            <person name="Legrand L."/>
            <person name="Gill N."/>
            <person name="Kane N.C."/>
            <person name="Bowers J.E."/>
            <person name="Hubner S."/>
            <person name="Bellec A."/>
            <person name="Berard A."/>
            <person name="Berges H."/>
            <person name="Blanchet N."/>
            <person name="Boniface M.C."/>
            <person name="Brunel D."/>
            <person name="Catrice O."/>
            <person name="Chaidir N."/>
            <person name="Claudel C."/>
            <person name="Donnadieu C."/>
            <person name="Faraut T."/>
            <person name="Fievet G."/>
            <person name="Helmstetter N."/>
            <person name="King M."/>
            <person name="Knapp S.J."/>
            <person name="Lai Z."/>
            <person name="Le Paslier M.C."/>
            <person name="Lippi Y."/>
            <person name="Lorenzon L."/>
            <person name="Mandel J.R."/>
            <person name="Marage G."/>
            <person name="Marchand G."/>
            <person name="Marquand E."/>
            <person name="Bret-Mestries E."/>
            <person name="Morien E."/>
            <person name="Nambeesan S."/>
            <person name="Nguyen T."/>
            <person name="Pegot-Espagnet P."/>
            <person name="Pouilly N."/>
            <person name="Raftis F."/>
            <person name="Sallet E."/>
            <person name="Schiex T."/>
            <person name="Thomas J."/>
            <person name="Vandecasteele C."/>
            <person name="Vares D."/>
            <person name="Vear F."/>
            <person name="Vautrin S."/>
            <person name="Crespi M."/>
            <person name="Mangin B."/>
            <person name="Burke J.M."/>
            <person name="Salse J."/>
            <person name="Munos S."/>
            <person name="Vincourt P."/>
            <person name="Rieseberg L.H."/>
            <person name="Langlade N.B."/>
        </authorList>
    </citation>
    <scope>NUCLEOTIDE SEQUENCE [LARGE SCALE GENOMIC DNA]</scope>
    <source>
        <strain evidence="2">cv. SF193</strain>
    </source>
</reference>
<proteinExistence type="predicted"/>
<dbReference type="InParanoid" id="A0A251SXM5"/>
<organism evidence="1 2">
    <name type="scientific">Helianthus annuus</name>
    <name type="common">Common sunflower</name>
    <dbReference type="NCBI Taxonomy" id="4232"/>
    <lineage>
        <taxon>Eukaryota</taxon>
        <taxon>Viridiplantae</taxon>
        <taxon>Streptophyta</taxon>
        <taxon>Embryophyta</taxon>
        <taxon>Tracheophyta</taxon>
        <taxon>Spermatophyta</taxon>
        <taxon>Magnoliopsida</taxon>
        <taxon>eudicotyledons</taxon>
        <taxon>Gunneridae</taxon>
        <taxon>Pentapetalae</taxon>
        <taxon>asterids</taxon>
        <taxon>campanulids</taxon>
        <taxon>Asterales</taxon>
        <taxon>Asteraceae</taxon>
        <taxon>Asteroideae</taxon>
        <taxon>Heliantheae alliance</taxon>
        <taxon>Heliantheae</taxon>
        <taxon>Helianthus</taxon>
    </lineage>
</organism>
<evidence type="ECO:0000313" key="2">
    <source>
        <dbReference type="Proteomes" id="UP000215914"/>
    </source>
</evidence>
<gene>
    <name evidence="1" type="ORF">HannXRQ_Chr13g0425751</name>
</gene>